<organism evidence="12 13">
    <name type="scientific">Caldinitratiruptor microaerophilus</name>
    <dbReference type="NCBI Taxonomy" id="671077"/>
    <lineage>
        <taxon>Bacteria</taxon>
        <taxon>Bacillati</taxon>
        <taxon>Bacillota</taxon>
        <taxon>Clostridia</taxon>
        <taxon>Eubacteriales</taxon>
        <taxon>Symbiobacteriaceae</taxon>
        <taxon>Caldinitratiruptor</taxon>
    </lineage>
</organism>
<sequence length="363" mass="39724">MGSAPTVTGECVQAPLQCLTPAGELAAPLPPGLDANRLVEIYRWMVRLRAFDSRALRLQRQGRLGTYAPYSGQEACQVCSVLPLQRTDWICPTYRDHGAMMVHGVPMANILRYWRGDEWGSHLPGVYTLPISIPIATQCLHAVGLAWAARLRGTGQVAVAYFGDGATSQGDFHEAMNFAGVFRLPVIFFCQNNLYAISVPLARQTAAPIVTKAAGYGVAALRVDGNDPIAVWAAVSQAAARARAGEGATLIEALTYRYGPHTTADDPTRYRSEDEVRQWQERDPITRLHRYLVHQGLWDAASEEALQEQVKAEVAAAVAEAESLHPAPTDIFDYVYGEAPWYIREQRREVLAEARVGEGGGHG</sequence>
<name>A0AA35G6J3_9FIRM</name>
<evidence type="ECO:0000313" key="13">
    <source>
        <dbReference type="Proteomes" id="UP001163687"/>
    </source>
</evidence>
<evidence type="ECO:0000256" key="5">
    <source>
        <dbReference type="ARBA" id="ARBA00023002"/>
    </source>
</evidence>
<dbReference type="Gene3D" id="3.40.50.970">
    <property type="match status" value="1"/>
</dbReference>
<comment type="cofactor">
    <cofactor evidence="1 10">
        <name>thiamine diphosphate</name>
        <dbReference type="ChEBI" id="CHEBI:58937"/>
    </cofactor>
</comment>
<dbReference type="EMBL" id="AP025628">
    <property type="protein sequence ID" value="BDG59046.1"/>
    <property type="molecule type" value="Genomic_DNA"/>
</dbReference>
<protein>
    <recommendedName>
        <fullName evidence="4 10">Pyruvate dehydrogenase E1 component subunit alpha</fullName>
        <ecNumber evidence="3 10">1.2.4.1</ecNumber>
    </recommendedName>
</protein>
<dbReference type="SUPFAM" id="SSF52518">
    <property type="entry name" value="Thiamin diphosphate-binding fold (THDP-binding)"/>
    <property type="match status" value="1"/>
</dbReference>
<evidence type="ECO:0000256" key="3">
    <source>
        <dbReference type="ARBA" id="ARBA00012281"/>
    </source>
</evidence>
<comment type="function">
    <text evidence="8 10">The pyruvate dehydrogenase complex catalyzes the overall conversion of pyruvate to acetyl-CoA and CO(2). It contains multiple copies of three enzymatic components: pyruvate dehydrogenase (E1), dihydrolipoamide acetyltransferase (E2) and lipoamide dehydrogenase (E3).</text>
</comment>
<dbReference type="Proteomes" id="UP001163687">
    <property type="component" value="Chromosome"/>
</dbReference>
<keyword evidence="5 10" id="KW-0560">Oxidoreductase</keyword>
<evidence type="ECO:0000256" key="1">
    <source>
        <dbReference type="ARBA" id="ARBA00001964"/>
    </source>
</evidence>
<dbReference type="Pfam" id="PF00676">
    <property type="entry name" value="E1_dh"/>
    <property type="match status" value="1"/>
</dbReference>
<dbReference type="InterPro" id="IPR050771">
    <property type="entry name" value="Alpha-ketoacid_DH_E1_comp"/>
</dbReference>
<reference evidence="12" key="1">
    <citation type="submission" date="2022-03" db="EMBL/GenBank/DDBJ databases">
        <title>Complete genome sequence of Caldinitratiruptor microaerophilus.</title>
        <authorList>
            <person name="Mukaiyama R."/>
            <person name="Nishiyama T."/>
            <person name="Ueda K."/>
        </authorList>
    </citation>
    <scope>NUCLEOTIDE SEQUENCE</scope>
    <source>
        <strain evidence="12">JCM 16183</strain>
    </source>
</reference>
<dbReference type="InterPro" id="IPR017596">
    <property type="entry name" value="PdhA/BkdA"/>
</dbReference>
<keyword evidence="7 10" id="KW-0670">Pyruvate</keyword>
<evidence type="ECO:0000256" key="4">
    <source>
        <dbReference type="ARBA" id="ARBA00014159"/>
    </source>
</evidence>
<comment type="subunit">
    <text evidence="2 10">Heterodimer of an alpha and a beta chain.</text>
</comment>
<dbReference type="CDD" id="cd02000">
    <property type="entry name" value="TPP_E1_PDC_ADC_BCADC"/>
    <property type="match status" value="1"/>
</dbReference>
<comment type="catalytic activity">
    <reaction evidence="9 10">
        <text>N(6)-[(R)-lipoyl]-L-lysyl-[protein] + pyruvate + H(+) = N(6)-[(R)-S(8)-acetyldihydrolipoyl]-L-lysyl-[protein] + CO2</text>
        <dbReference type="Rhea" id="RHEA:19189"/>
        <dbReference type="Rhea" id="RHEA-COMP:10474"/>
        <dbReference type="Rhea" id="RHEA-COMP:10478"/>
        <dbReference type="ChEBI" id="CHEBI:15361"/>
        <dbReference type="ChEBI" id="CHEBI:15378"/>
        <dbReference type="ChEBI" id="CHEBI:16526"/>
        <dbReference type="ChEBI" id="CHEBI:83099"/>
        <dbReference type="ChEBI" id="CHEBI:83111"/>
        <dbReference type="EC" id="1.2.4.1"/>
    </reaction>
</comment>
<accession>A0AA35G6J3</accession>
<dbReference type="KEGG" id="cmic:caldi_01360"/>
<feature type="domain" description="Dehydrogenase E1 component" evidence="11">
    <location>
        <begin position="43"/>
        <end position="324"/>
    </location>
</feature>
<gene>
    <name evidence="12" type="ORF">caldi_01360</name>
</gene>
<evidence type="ECO:0000256" key="10">
    <source>
        <dbReference type="RuleBase" id="RU366007"/>
    </source>
</evidence>
<evidence type="ECO:0000256" key="9">
    <source>
        <dbReference type="ARBA" id="ARBA00051231"/>
    </source>
</evidence>
<evidence type="ECO:0000313" key="12">
    <source>
        <dbReference type="EMBL" id="BDG59046.1"/>
    </source>
</evidence>
<keyword evidence="13" id="KW-1185">Reference proteome</keyword>
<evidence type="ECO:0000256" key="7">
    <source>
        <dbReference type="ARBA" id="ARBA00023317"/>
    </source>
</evidence>
<evidence type="ECO:0000256" key="8">
    <source>
        <dbReference type="ARBA" id="ARBA00025211"/>
    </source>
</evidence>
<dbReference type="AlphaFoldDB" id="A0AA35G6J3"/>
<dbReference type="GO" id="GO:0009083">
    <property type="term" value="P:branched-chain amino acid catabolic process"/>
    <property type="evidence" value="ECO:0007669"/>
    <property type="project" value="TreeGrafter"/>
</dbReference>
<dbReference type="GO" id="GO:0004739">
    <property type="term" value="F:pyruvate dehydrogenase (acetyl-transferring) activity"/>
    <property type="evidence" value="ECO:0007669"/>
    <property type="project" value="UniProtKB-UniRule"/>
</dbReference>
<dbReference type="NCBIfam" id="TIGR03181">
    <property type="entry name" value="PDH_E1_alph_x"/>
    <property type="match status" value="1"/>
</dbReference>
<dbReference type="PANTHER" id="PTHR43380">
    <property type="entry name" value="2-OXOISOVALERATE DEHYDROGENASE SUBUNIT ALPHA, MITOCHONDRIAL"/>
    <property type="match status" value="1"/>
</dbReference>
<dbReference type="EC" id="1.2.4.1" evidence="3 10"/>
<keyword evidence="6 10" id="KW-0786">Thiamine pyrophosphate</keyword>
<dbReference type="RefSeq" id="WP_264843163.1">
    <property type="nucleotide sequence ID" value="NZ_AP025628.1"/>
</dbReference>
<evidence type="ECO:0000259" key="11">
    <source>
        <dbReference type="Pfam" id="PF00676"/>
    </source>
</evidence>
<dbReference type="InterPro" id="IPR029061">
    <property type="entry name" value="THDP-binding"/>
</dbReference>
<evidence type="ECO:0000256" key="6">
    <source>
        <dbReference type="ARBA" id="ARBA00023052"/>
    </source>
</evidence>
<dbReference type="PANTHER" id="PTHR43380:SF1">
    <property type="entry name" value="2-OXOISOVALERATE DEHYDROGENASE SUBUNIT ALPHA, MITOCHONDRIAL"/>
    <property type="match status" value="1"/>
</dbReference>
<dbReference type="InterPro" id="IPR001017">
    <property type="entry name" value="DH_E1"/>
</dbReference>
<proteinExistence type="predicted"/>
<evidence type="ECO:0000256" key="2">
    <source>
        <dbReference type="ARBA" id="ARBA00011870"/>
    </source>
</evidence>